<name>A0A819WPA4_9BILA</name>
<evidence type="ECO:0000313" key="2">
    <source>
        <dbReference type="Proteomes" id="UP000663866"/>
    </source>
</evidence>
<dbReference type="PANTHER" id="PTHR46785">
    <property type="entry name" value="VON WILLEBRAND FACTOR A DOMAIN-CONTAINING PROTEIN 3B"/>
    <property type="match status" value="1"/>
</dbReference>
<accession>A0A819WPA4</accession>
<reference evidence="1" key="1">
    <citation type="submission" date="2021-02" db="EMBL/GenBank/DDBJ databases">
        <authorList>
            <person name="Nowell W R."/>
        </authorList>
    </citation>
    <scope>NUCLEOTIDE SEQUENCE</scope>
</reference>
<evidence type="ECO:0000313" key="1">
    <source>
        <dbReference type="EMBL" id="CAF4127406.1"/>
    </source>
</evidence>
<comment type="caution">
    <text evidence="1">The sequence shown here is derived from an EMBL/GenBank/DDBJ whole genome shotgun (WGS) entry which is preliminary data.</text>
</comment>
<organism evidence="1 2">
    <name type="scientific">Rotaria magnacalcarata</name>
    <dbReference type="NCBI Taxonomy" id="392030"/>
    <lineage>
        <taxon>Eukaryota</taxon>
        <taxon>Metazoa</taxon>
        <taxon>Spiralia</taxon>
        <taxon>Gnathifera</taxon>
        <taxon>Rotifera</taxon>
        <taxon>Eurotatoria</taxon>
        <taxon>Bdelloidea</taxon>
        <taxon>Philodinida</taxon>
        <taxon>Philodinidae</taxon>
        <taxon>Rotaria</taxon>
    </lineage>
</organism>
<dbReference type="EMBL" id="CAJOBG010004816">
    <property type="protein sequence ID" value="CAF4127406.1"/>
    <property type="molecule type" value="Genomic_DNA"/>
</dbReference>
<proteinExistence type="predicted"/>
<keyword evidence="2" id="KW-1185">Reference proteome</keyword>
<sequence length="238" mass="27351">MTSNTDRASFSGSSTALLAIPYAVTPGESRNFDLTTSSYAGSNGPNADPAYLFSQIRSTEWIHRYGLKSQRLTFDQILQQIGFKRVESFDPVIGKTVTAKYAGNLYHEVQHDNGDRYVLTCRPDKLREFHHRLTRMLSLLRKRVLFITDGSRRLFGVISEPTVCLVCDCKTLDHRIFNQFQVSLTNLFKEQISKIKKFNVIWVSNDNEQFREQPIDVNATNIDQAIFQDDSFFKPDHQ</sequence>
<protein>
    <submittedName>
        <fullName evidence="1">Uncharacterized protein</fullName>
    </submittedName>
</protein>
<dbReference type="Proteomes" id="UP000663866">
    <property type="component" value="Unassembled WGS sequence"/>
</dbReference>
<dbReference type="AlphaFoldDB" id="A0A819WPA4"/>
<gene>
    <name evidence="1" type="ORF">OVN521_LOCUS22319</name>
</gene>
<dbReference type="PANTHER" id="PTHR46785:SF1">
    <property type="entry name" value="VON WILLEBRAND FACTOR A DOMAIN-CONTAINING PROTEIN 3B"/>
    <property type="match status" value="1"/>
</dbReference>